<evidence type="ECO:0000256" key="7">
    <source>
        <dbReference type="ARBA" id="ARBA00023065"/>
    </source>
</evidence>
<dbReference type="InterPro" id="IPR001873">
    <property type="entry name" value="ENaC"/>
</dbReference>
<keyword evidence="6" id="KW-0915">Sodium</keyword>
<evidence type="ECO:0000256" key="6">
    <source>
        <dbReference type="ARBA" id="ARBA00023053"/>
    </source>
</evidence>
<evidence type="ECO:0000313" key="13">
    <source>
        <dbReference type="EMBL" id="CAD5126761.1"/>
    </source>
</evidence>
<reference evidence="13 14" key="1">
    <citation type="submission" date="2020-08" db="EMBL/GenBank/DDBJ databases">
        <authorList>
            <person name="Hejnol A."/>
        </authorList>
    </citation>
    <scope>NUCLEOTIDE SEQUENCE [LARGE SCALE GENOMIC DNA]</scope>
</reference>
<protein>
    <submittedName>
        <fullName evidence="13">DgyrCDS14813</fullName>
    </submittedName>
</protein>
<evidence type="ECO:0000256" key="8">
    <source>
        <dbReference type="ARBA" id="ARBA00023136"/>
    </source>
</evidence>
<keyword evidence="4 11" id="KW-0812">Transmembrane</keyword>
<keyword evidence="8 12" id="KW-0472">Membrane</keyword>
<keyword evidence="9 11" id="KW-0739">Sodium transport</keyword>
<dbReference type="Gene3D" id="2.60.470.10">
    <property type="entry name" value="Acid-sensing ion channels like domains"/>
    <property type="match status" value="1"/>
</dbReference>
<organism evidence="13 14">
    <name type="scientific">Dimorphilus gyrociliatus</name>
    <dbReference type="NCBI Taxonomy" id="2664684"/>
    <lineage>
        <taxon>Eukaryota</taxon>
        <taxon>Metazoa</taxon>
        <taxon>Spiralia</taxon>
        <taxon>Lophotrochozoa</taxon>
        <taxon>Annelida</taxon>
        <taxon>Polychaeta</taxon>
        <taxon>Polychaeta incertae sedis</taxon>
        <taxon>Dinophilidae</taxon>
        <taxon>Dimorphilus</taxon>
    </lineage>
</organism>
<dbReference type="Gene3D" id="1.10.287.770">
    <property type="entry name" value="YojJ-like"/>
    <property type="match status" value="1"/>
</dbReference>
<comment type="similarity">
    <text evidence="11">Belongs to the amiloride-sensitive sodium channel (TC 1.A.6) family.</text>
</comment>
<accession>A0A7I8WF35</accession>
<dbReference type="Pfam" id="PF00858">
    <property type="entry name" value="ASC"/>
    <property type="match status" value="2"/>
</dbReference>
<evidence type="ECO:0000256" key="9">
    <source>
        <dbReference type="ARBA" id="ARBA00023201"/>
    </source>
</evidence>
<proteinExistence type="inferred from homology"/>
<evidence type="ECO:0000256" key="5">
    <source>
        <dbReference type="ARBA" id="ARBA00022989"/>
    </source>
</evidence>
<sequence>MELERTKSIKQPNTVLVIGDEKTWQDFSTETSLHGIKNAFARGISPFRRIGWMLIVSGAIFFFCFQVIRRGIDFGSRDVTVKVEVIYPKQLEFPSVTVCNQNKFRMKNAIELGLYKYFTKIYSFDNNETTSYDEYLPENYDMDFVYNYTGHKQSNFIFRCFWAGKLCKSEYITKTITEYGICFTFNSPSSLDPPNALTVTDPGVNNGLSFLFNTEQYDHMPGPDNDAGVKMFLHNDYKKPLMADLGFAVAAGMHTLIGIKRTESHSLGDPYGDCVNSKYKSHAECMDHCRLRAVAFVCECMPFEATAILEPNKDYLQRICTLSENFNCVRQLLEHVKYEKKSIRCSCLVPCNQIIYEPNLSFSAISEFAADKVLHTNKGKVDKLETDYLEILEMGERYINVRKNRNMITAFTTKMDPIFKTLQRTFQIFSSDGKNNSDGIKFGNALLNDIQNMEKNFQLVETTLFSPKVQQLSISFNYLANVVNHFWNQLYGTIGVSEYSVWQQLKVCQENIQNMGSLPTVCDNFMNEFQFGNYRAFYEDFQEFWIKVIKDAKNSWAKTSVFTDLIRYEKEHINEAERIFNTRINDTRLPFESICKPFYKNLMNATKSMQFNNLNKNDSFVYFGEKIEVFINSLWKFKRNINNPTFHSVCLSSKNDALGDITSTLEDINSLITNFTSNFYEFEISLQKHNEIYQQNLNNIEIFNSYFQRNSTTKKCNLSNSLWLENVLSSLKDLIFLFDKIGLQNRTFEDYVNKIYKKLIQIEENTTHNFLWPFPKKDKNDQNVEFIELNDFYSFLINKKHEYGLHINCSKENLQQILIGSWSTCFYTFANKMAEFGLHFQDINLMRLTDAISKYNDLKLFMSNFKSSCKVNKEFFRKNFAKVDVFYQEMSYQKITQHEKFGFLSFLSEIGGFLGLVLGASVLTVIEFIDFFIYKITRKISKRFQENDDRENHL</sequence>
<gene>
    <name evidence="13" type="ORF">DGYR_LOCUS13991</name>
</gene>
<keyword evidence="3 11" id="KW-0894">Sodium channel</keyword>
<feature type="transmembrane region" description="Helical" evidence="12">
    <location>
        <begin position="50"/>
        <end position="68"/>
    </location>
</feature>
<keyword evidence="2 11" id="KW-0813">Transport</keyword>
<evidence type="ECO:0000256" key="3">
    <source>
        <dbReference type="ARBA" id="ARBA00022461"/>
    </source>
</evidence>
<dbReference type="OrthoDB" id="6502088at2759"/>
<comment type="caution">
    <text evidence="13">The sequence shown here is derived from an EMBL/GenBank/DDBJ whole genome shotgun (WGS) entry which is preliminary data.</text>
</comment>
<dbReference type="PRINTS" id="PR01078">
    <property type="entry name" value="AMINACHANNEL"/>
</dbReference>
<dbReference type="Proteomes" id="UP000549394">
    <property type="component" value="Unassembled WGS sequence"/>
</dbReference>
<name>A0A7I8WF35_9ANNE</name>
<evidence type="ECO:0000313" key="14">
    <source>
        <dbReference type="Proteomes" id="UP000549394"/>
    </source>
</evidence>
<evidence type="ECO:0000256" key="10">
    <source>
        <dbReference type="ARBA" id="ARBA00023303"/>
    </source>
</evidence>
<dbReference type="EMBL" id="CAJFCJ010000078">
    <property type="protein sequence ID" value="CAD5126761.1"/>
    <property type="molecule type" value="Genomic_DNA"/>
</dbReference>
<keyword evidence="5 12" id="KW-1133">Transmembrane helix</keyword>
<evidence type="ECO:0000256" key="11">
    <source>
        <dbReference type="RuleBase" id="RU000679"/>
    </source>
</evidence>
<evidence type="ECO:0000256" key="2">
    <source>
        <dbReference type="ARBA" id="ARBA00022448"/>
    </source>
</evidence>
<dbReference type="GO" id="GO:0005886">
    <property type="term" value="C:plasma membrane"/>
    <property type="evidence" value="ECO:0007669"/>
    <property type="project" value="TreeGrafter"/>
</dbReference>
<feature type="transmembrane region" description="Helical" evidence="12">
    <location>
        <begin position="910"/>
        <end position="934"/>
    </location>
</feature>
<evidence type="ECO:0000256" key="1">
    <source>
        <dbReference type="ARBA" id="ARBA00004141"/>
    </source>
</evidence>
<comment type="subcellular location">
    <subcellularLocation>
        <location evidence="1">Membrane</location>
        <topology evidence="1">Multi-pass membrane protein</topology>
    </subcellularLocation>
</comment>
<dbReference type="PANTHER" id="PTHR11690">
    <property type="entry name" value="AMILORIDE-SENSITIVE SODIUM CHANNEL-RELATED"/>
    <property type="match status" value="1"/>
</dbReference>
<dbReference type="GO" id="GO:0015280">
    <property type="term" value="F:ligand-gated sodium channel activity"/>
    <property type="evidence" value="ECO:0007669"/>
    <property type="project" value="TreeGrafter"/>
</dbReference>
<keyword evidence="7 11" id="KW-0406">Ion transport</keyword>
<keyword evidence="14" id="KW-1185">Reference proteome</keyword>
<dbReference type="AlphaFoldDB" id="A0A7I8WF35"/>
<evidence type="ECO:0000256" key="4">
    <source>
        <dbReference type="ARBA" id="ARBA00022692"/>
    </source>
</evidence>
<keyword evidence="10 11" id="KW-0407">Ion channel</keyword>
<evidence type="ECO:0000256" key="12">
    <source>
        <dbReference type="SAM" id="Phobius"/>
    </source>
</evidence>